<evidence type="ECO:0000256" key="1">
    <source>
        <dbReference type="ARBA" id="ARBA00022670"/>
    </source>
</evidence>
<dbReference type="InterPro" id="IPR051156">
    <property type="entry name" value="Mito/Outer_Membr_Metalloprot"/>
</dbReference>
<dbReference type="OrthoDB" id="9810445at2"/>
<keyword evidence="9" id="KW-1185">Reference proteome</keyword>
<dbReference type="GO" id="GO:0051603">
    <property type="term" value="P:proteolysis involved in protein catabolic process"/>
    <property type="evidence" value="ECO:0007669"/>
    <property type="project" value="TreeGrafter"/>
</dbReference>
<feature type="domain" description="Peptidase M48" evidence="7">
    <location>
        <begin position="58"/>
        <end position="243"/>
    </location>
</feature>
<dbReference type="RefSeq" id="WP_129351933.1">
    <property type="nucleotide sequence ID" value="NZ_CP026538.1"/>
</dbReference>
<dbReference type="Proteomes" id="UP000293296">
    <property type="component" value="Chromosome"/>
</dbReference>
<dbReference type="Gene3D" id="3.30.2010.10">
    <property type="entry name" value="Metalloproteases ('zincins'), catalytic domain"/>
    <property type="match status" value="1"/>
</dbReference>
<dbReference type="PANTHER" id="PTHR22726">
    <property type="entry name" value="METALLOENDOPEPTIDASE OMA1"/>
    <property type="match status" value="1"/>
</dbReference>
<gene>
    <name evidence="8" type="ORF">C3Y92_09220</name>
</gene>
<reference evidence="8 9" key="1">
    <citation type="submission" date="2018-02" db="EMBL/GenBank/DDBJ databases">
        <title>Genome sequence of Desulfovibrio carbinolicus DSM 3852.</title>
        <authorList>
            <person name="Wilbanks E."/>
            <person name="Skennerton C.T."/>
            <person name="Orphan V.J."/>
        </authorList>
    </citation>
    <scope>NUCLEOTIDE SEQUENCE [LARGE SCALE GENOMIC DNA]</scope>
    <source>
        <strain evidence="8 9">DSM 3852</strain>
    </source>
</reference>
<evidence type="ECO:0000256" key="3">
    <source>
        <dbReference type="ARBA" id="ARBA00022801"/>
    </source>
</evidence>
<name>A0A4P6HJK5_9BACT</name>
<keyword evidence="2" id="KW-0479">Metal-binding</keyword>
<keyword evidence="4 6" id="KW-0862">Zinc</keyword>
<evidence type="ECO:0000313" key="8">
    <source>
        <dbReference type="EMBL" id="QAZ67393.1"/>
    </source>
</evidence>
<protein>
    <submittedName>
        <fullName evidence="8">Peptidase M48 family protein</fullName>
    </submittedName>
</protein>
<dbReference type="KEGG" id="dcb:C3Y92_09220"/>
<evidence type="ECO:0000313" key="9">
    <source>
        <dbReference type="Proteomes" id="UP000293296"/>
    </source>
</evidence>
<dbReference type="GO" id="GO:0016020">
    <property type="term" value="C:membrane"/>
    <property type="evidence" value="ECO:0007669"/>
    <property type="project" value="TreeGrafter"/>
</dbReference>
<comment type="similarity">
    <text evidence="6">Belongs to the peptidase M48 family.</text>
</comment>
<evidence type="ECO:0000256" key="4">
    <source>
        <dbReference type="ARBA" id="ARBA00022833"/>
    </source>
</evidence>
<dbReference type="Pfam" id="PF01435">
    <property type="entry name" value="Peptidase_M48"/>
    <property type="match status" value="1"/>
</dbReference>
<sequence length="257" mass="28192">MLRLVCVLLLCSCLAACDRVPVTERKQFVLISESQERTMGYNAARQILRTEPLLRDPAAQELVKRVGRRIAAVSGRPDYDWEFHVIDNDRAINAFCLPGGKIFVYSGLLKQVKSEDELAVVMAHEVAHALARHGAERATLEMGARLGGALLQLALGEEDPRIADIAGRVWGYGSNLGLMLPYSRKHEYEADAIGLALMAKAGYDPQAAVTFWEGMRRAGGAKPVLAFLSTHPTDEKRVARIRKDIEAISQGQAPGKS</sequence>
<dbReference type="GO" id="GO:0004222">
    <property type="term" value="F:metalloendopeptidase activity"/>
    <property type="evidence" value="ECO:0007669"/>
    <property type="project" value="InterPro"/>
</dbReference>
<dbReference type="GO" id="GO:0046872">
    <property type="term" value="F:metal ion binding"/>
    <property type="evidence" value="ECO:0007669"/>
    <property type="project" value="UniProtKB-KW"/>
</dbReference>
<evidence type="ECO:0000259" key="7">
    <source>
        <dbReference type="Pfam" id="PF01435"/>
    </source>
</evidence>
<dbReference type="InterPro" id="IPR001915">
    <property type="entry name" value="Peptidase_M48"/>
</dbReference>
<comment type="cofactor">
    <cofactor evidence="6">
        <name>Zn(2+)</name>
        <dbReference type="ChEBI" id="CHEBI:29105"/>
    </cofactor>
    <text evidence="6">Binds 1 zinc ion per subunit.</text>
</comment>
<keyword evidence="1 6" id="KW-0645">Protease</keyword>
<dbReference type="CDD" id="cd07331">
    <property type="entry name" value="M48C_Oma1_like"/>
    <property type="match status" value="1"/>
</dbReference>
<accession>A0A4P6HJK5</accession>
<organism evidence="8 9">
    <name type="scientific">Solidesulfovibrio carbinolicus</name>
    <dbReference type="NCBI Taxonomy" id="296842"/>
    <lineage>
        <taxon>Bacteria</taxon>
        <taxon>Pseudomonadati</taxon>
        <taxon>Thermodesulfobacteriota</taxon>
        <taxon>Desulfovibrionia</taxon>
        <taxon>Desulfovibrionales</taxon>
        <taxon>Desulfovibrionaceae</taxon>
        <taxon>Solidesulfovibrio</taxon>
    </lineage>
</organism>
<evidence type="ECO:0000256" key="2">
    <source>
        <dbReference type="ARBA" id="ARBA00022723"/>
    </source>
</evidence>
<dbReference type="AlphaFoldDB" id="A0A4P6HJK5"/>
<keyword evidence="5 6" id="KW-0482">Metalloprotease</keyword>
<evidence type="ECO:0000256" key="6">
    <source>
        <dbReference type="RuleBase" id="RU003983"/>
    </source>
</evidence>
<dbReference type="EMBL" id="CP026538">
    <property type="protein sequence ID" value="QAZ67393.1"/>
    <property type="molecule type" value="Genomic_DNA"/>
</dbReference>
<keyword evidence="3 6" id="KW-0378">Hydrolase</keyword>
<evidence type="ECO:0000256" key="5">
    <source>
        <dbReference type="ARBA" id="ARBA00023049"/>
    </source>
</evidence>
<proteinExistence type="inferred from homology"/>
<dbReference type="PANTHER" id="PTHR22726:SF1">
    <property type="entry name" value="METALLOENDOPEPTIDASE OMA1, MITOCHONDRIAL"/>
    <property type="match status" value="1"/>
</dbReference>